<evidence type="ECO:0000256" key="3">
    <source>
        <dbReference type="ARBA" id="ARBA00022729"/>
    </source>
</evidence>
<evidence type="ECO:0000256" key="2">
    <source>
        <dbReference type="ARBA" id="ARBA00022692"/>
    </source>
</evidence>
<evidence type="ECO:0000256" key="7">
    <source>
        <dbReference type="ARBA" id="ARBA00023180"/>
    </source>
</evidence>
<keyword evidence="5" id="KW-0472">Membrane</keyword>
<dbReference type="InterPro" id="IPR036426">
    <property type="entry name" value="Bulb-type_lectin_dom_sf"/>
</dbReference>
<dbReference type="Pfam" id="PF00954">
    <property type="entry name" value="S_locus_glycop"/>
    <property type="match status" value="1"/>
</dbReference>
<evidence type="ECO:0000259" key="8">
    <source>
        <dbReference type="PROSITE" id="PS50927"/>
    </source>
</evidence>
<evidence type="ECO:0000256" key="5">
    <source>
        <dbReference type="ARBA" id="ARBA00023136"/>
    </source>
</evidence>
<comment type="subcellular location">
    <subcellularLocation>
        <location evidence="1">Membrane</location>
        <topology evidence="1">Single-pass membrane protein</topology>
    </subcellularLocation>
</comment>
<keyword evidence="3" id="KW-0732">Signal</keyword>
<dbReference type="GO" id="GO:0016020">
    <property type="term" value="C:membrane"/>
    <property type="evidence" value="ECO:0007669"/>
    <property type="project" value="UniProtKB-SubCell"/>
</dbReference>
<dbReference type="Pfam" id="PF01453">
    <property type="entry name" value="B_lectin"/>
    <property type="match status" value="1"/>
</dbReference>
<name>A0A8X8YR88_SALSN</name>
<dbReference type="PANTHER" id="PTHR47974:SF4">
    <property type="entry name" value="RECEPTOR-LIKE SERINE_THREONINE-PROTEIN KINASE"/>
    <property type="match status" value="1"/>
</dbReference>
<dbReference type="Gene3D" id="2.90.10.10">
    <property type="entry name" value="Bulb-type lectin domain"/>
    <property type="match status" value="1"/>
</dbReference>
<dbReference type="CDD" id="cd00053">
    <property type="entry name" value="EGF"/>
    <property type="match status" value="1"/>
</dbReference>
<accession>A0A8X8YR88</accession>
<sequence>MVLTDVDSAVAWQTNTTSFDVAAAHLLNSGNLVLQNQKGDILWQSFDSPMDTLLPSQPFTKSTRLTSVSSQASFATGIFNLYFGIQCFRCRPGVKRRLTMDYDGSLRIYSLNASTGLWSVTWRALSQPCDAMGVCGKNAICVYAPLLPKCTCPPGYVMEDDTNWNTGCKPAFNLTLLQSTRVTFLQIRYADFYGFDVNTGDVHEHVFGGFPVRSLRLPFVRIWGVFYQKRNAQRLRDA</sequence>
<evidence type="ECO:0000256" key="1">
    <source>
        <dbReference type="ARBA" id="ARBA00004167"/>
    </source>
</evidence>
<organism evidence="9">
    <name type="scientific">Salvia splendens</name>
    <name type="common">Scarlet sage</name>
    <dbReference type="NCBI Taxonomy" id="180675"/>
    <lineage>
        <taxon>Eukaryota</taxon>
        <taxon>Viridiplantae</taxon>
        <taxon>Streptophyta</taxon>
        <taxon>Embryophyta</taxon>
        <taxon>Tracheophyta</taxon>
        <taxon>Spermatophyta</taxon>
        <taxon>Magnoliopsida</taxon>
        <taxon>eudicotyledons</taxon>
        <taxon>Gunneridae</taxon>
        <taxon>Pentapetalae</taxon>
        <taxon>asterids</taxon>
        <taxon>lamiids</taxon>
        <taxon>Lamiales</taxon>
        <taxon>Lamiaceae</taxon>
        <taxon>Nepetoideae</taxon>
        <taxon>Mentheae</taxon>
        <taxon>Salviinae</taxon>
        <taxon>Salvia</taxon>
        <taxon>Salvia subgen. Calosphace</taxon>
        <taxon>core Calosphace</taxon>
    </lineage>
</organism>
<feature type="domain" description="Bulb-type lectin" evidence="8">
    <location>
        <begin position="1"/>
        <end position="47"/>
    </location>
</feature>
<dbReference type="InterPro" id="IPR001480">
    <property type="entry name" value="Bulb-type_lectin_dom"/>
</dbReference>
<evidence type="ECO:0000313" key="10">
    <source>
        <dbReference type="Proteomes" id="UP000298416"/>
    </source>
</evidence>
<keyword evidence="4" id="KW-1133">Transmembrane helix</keyword>
<keyword evidence="7" id="KW-0325">Glycoprotein</keyword>
<reference evidence="9" key="2">
    <citation type="submission" date="2020-08" db="EMBL/GenBank/DDBJ databases">
        <title>Plant Genome Project.</title>
        <authorList>
            <person name="Zhang R.-G."/>
        </authorList>
    </citation>
    <scope>NUCLEOTIDE SEQUENCE</scope>
    <source>
        <strain evidence="9">Huo1</strain>
        <tissue evidence="9">Leaf</tissue>
    </source>
</reference>
<evidence type="ECO:0000256" key="6">
    <source>
        <dbReference type="ARBA" id="ARBA00023157"/>
    </source>
</evidence>
<dbReference type="Proteomes" id="UP000298416">
    <property type="component" value="Unassembled WGS sequence"/>
</dbReference>
<keyword evidence="2" id="KW-0812">Transmembrane</keyword>
<evidence type="ECO:0000256" key="4">
    <source>
        <dbReference type="ARBA" id="ARBA00022989"/>
    </source>
</evidence>
<dbReference type="InterPro" id="IPR000858">
    <property type="entry name" value="S_locus_glycoprot_dom"/>
</dbReference>
<dbReference type="SUPFAM" id="SSF51110">
    <property type="entry name" value="alpha-D-mannose-specific plant lectins"/>
    <property type="match status" value="1"/>
</dbReference>
<dbReference type="GO" id="GO:0048544">
    <property type="term" value="P:recognition of pollen"/>
    <property type="evidence" value="ECO:0007669"/>
    <property type="project" value="InterPro"/>
</dbReference>
<dbReference type="AlphaFoldDB" id="A0A8X8YR88"/>
<keyword evidence="10" id="KW-1185">Reference proteome</keyword>
<reference evidence="9" key="1">
    <citation type="submission" date="2018-01" db="EMBL/GenBank/DDBJ databases">
        <authorList>
            <person name="Mao J.F."/>
        </authorList>
    </citation>
    <scope>NUCLEOTIDE SEQUENCE</scope>
    <source>
        <strain evidence="9">Huo1</strain>
        <tissue evidence="9">Leaf</tissue>
    </source>
</reference>
<protein>
    <recommendedName>
        <fullName evidence="8">Bulb-type lectin domain-containing protein</fullName>
    </recommendedName>
</protein>
<dbReference type="PANTHER" id="PTHR47974">
    <property type="entry name" value="OS07G0415500 PROTEIN"/>
    <property type="match status" value="1"/>
</dbReference>
<dbReference type="EMBL" id="PNBA02000002">
    <property type="protein sequence ID" value="KAG6434690.1"/>
    <property type="molecule type" value="Genomic_DNA"/>
</dbReference>
<dbReference type="PROSITE" id="PS50927">
    <property type="entry name" value="BULB_LECTIN"/>
    <property type="match status" value="1"/>
</dbReference>
<gene>
    <name evidence="9" type="ORF">SASPL_106330</name>
</gene>
<evidence type="ECO:0000313" key="9">
    <source>
        <dbReference type="EMBL" id="KAG6434690.1"/>
    </source>
</evidence>
<keyword evidence="6" id="KW-1015">Disulfide bond</keyword>
<comment type="caution">
    <text evidence="9">The sequence shown here is derived from an EMBL/GenBank/DDBJ whole genome shotgun (WGS) entry which is preliminary data.</text>
</comment>
<proteinExistence type="predicted"/>